<name>A0ACC2LCR0_PERAE</name>
<proteinExistence type="predicted"/>
<organism evidence="1 2">
    <name type="scientific">Persea americana</name>
    <name type="common">Avocado</name>
    <dbReference type="NCBI Taxonomy" id="3435"/>
    <lineage>
        <taxon>Eukaryota</taxon>
        <taxon>Viridiplantae</taxon>
        <taxon>Streptophyta</taxon>
        <taxon>Embryophyta</taxon>
        <taxon>Tracheophyta</taxon>
        <taxon>Spermatophyta</taxon>
        <taxon>Magnoliopsida</taxon>
        <taxon>Magnoliidae</taxon>
        <taxon>Laurales</taxon>
        <taxon>Lauraceae</taxon>
        <taxon>Persea</taxon>
    </lineage>
</organism>
<sequence>MELKQIPPLHTLRIERIRATINRAHIFVHSLILLALLYYRASWLFFFLTSHSHSWTLTLTWFLLLTSELTLSFIWLLCSAYRWRPVSRVAFPERLSNDHQLPVIDVFICTADPEKEPPLHVMNTVLSAMALDYPAEKLWVYLSDDGGAAITLYAMKQAFSFAKVWLPFCRKYGVRTTCPNAYFSEEDGQIRSAEFLNGREKMKSMYEAFKEQVEKAEEMGFIGDDNLNKKAKQDGASLIEVIGQKGLEDHDQMPHLVYVRREKRPTHPHNFKAGALNVLLRVSGLLSNGSYILVLDCDMYSNDPTSAKAAMCFHLDPTLSPTLAFVQFPHIFHNISPNDIYGCQQRDAFKIWWYGCDGLNGPILSGSGFYMKREALYGIAPGMELPKDLIQRRQWFGSSNELLKTLRPDYKCNAENGLLQEAHLLASCNYETGTKWGKQVGFLYDSVVEDVMTGTRLHCRGWNSVYYNPPRPQFLGSSPINLNDVLVQYKRWTSGLLEIAFSRYSPLPYGIMSGHSILHTMCLSYPASMPFYCVFGLCYATVPQLCLLNGISLYPKVSDPWFAIFLAVFISGSCQHLFEVLHTGGSFRMWWNEQRIWMVKSISASFFGCLDVATRTIGVKRVDFGLTSKVIEKDQVDRYSNEVFDFQGASLILVPVVTSSMLNMVALIGGVWRVIAEGNYSELMVQLSLTFFIIICSYPIIEAIVIRKDAARVPPLITFLSIICTVVLLSLGFIVFAM</sequence>
<evidence type="ECO:0000313" key="2">
    <source>
        <dbReference type="Proteomes" id="UP001234297"/>
    </source>
</evidence>
<accession>A0ACC2LCR0</accession>
<protein>
    <submittedName>
        <fullName evidence="1">Uncharacterized protein</fullName>
    </submittedName>
</protein>
<keyword evidence="2" id="KW-1185">Reference proteome</keyword>
<dbReference type="Proteomes" id="UP001234297">
    <property type="component" value="Chromosome 7"/>
</dbReference>
<comment type="caution">
    <text evidence="1">The sequence shown here is derived from an EMBL/GenBank/DDBJ whole genome shotgun (WGS) entry which is preliminary data.</text>
</comment>
<gene>
    <name evidence="1" type="ORF">MRB53_024539</name>
</gene>
<reference evidence="1 2" key="1">
    <citation type="journal article" date="2022" name="Hortic Res">
        <title>A haplotype resolved chromosomal level avocado genome allows analysis of novel avocado genes.</title>
        <authorList>
            <person name="Nath O."/>
            <person name="Fletcher S.J."/>
            <person name="Hayward A."/>
            <person name="Shaw L.M."/>
            <person name="Masouleh A.K."/>
            <person name="Furtado A."/>
            <person name="Henry R.J."/>
            <person name="Mitter N."/>
        </authorList>
    </citation>
    <scope>NUCLEOTIDE SEQUENCE [LARGE SCALE GENOMIC DNA]</scope>
    <source>
        <strain evidence="2">cv. Hass</strain>
    </source>
</reference>
<dbReference type="EMBL" id="CM056815">
    <property type="protein sequence ID" value="KAJ8631216.1"/>
    <property type="molecule type" value="Genomic_DNA"/>
</dbReference>
<evidence type="ECO:0000313" key="1">
    <source>
        <dbReference type="EMBL" id="KAJ8631216.1"/>
    </source>
</evidence>